<dbReference type="Gene3D" id="1.10.540.10">
    <property type="entry name" value="Acyl-CoA dehydrogenase/oxidase, N-terminal domain"/>
    <property type="match status" value="1"/>
</dbReference>
<accession>A0ABU2NGJ4</accession>
<evidence type="ECO:0000256" key="1">
    <source>
        <dbReference type="ARBA" id="ARBA00001974"/>
    </source>
</evidence>
<feature type="domain" description="Acyl-CoA dehydrogenase/oxidase C-terminal" evidence="6">
    <location>
        <begin position="266"/>
        <end position="408"/>
    </location>
</feature>
<dbReference type="SUPFAM" id="SSF47203">
    <property type="entry name" value="Acyl-CoA dehydrogenase C-terminal domain-like"/>
    <property type="match status" value="1"/>
</dbReference>
<protein>
    <submittedName>
        <fullName evidence="9">Acyl-CoA dehydrogenase family protein</fullName>
    </submittedName>
</protein>
<dbReference type="InterPro" id="IPR009075">
    <property type="entry name" value="AcylCo_DH/oxidase_C"/>
</dbReference>
<dbReference type="Pfam" id="PF00441">
    <property type="entry name" value="Acyl-CoA_dh_1"/>
    <property type="match status" value="1"/>
</dbReference>
<dbReference type="PROSITE" id="PS00073">
    <property type="entry name" value="ACYL_COA_DH_2"/>
    <property type="match status" value="1"/>
</dbReference>
<keyword evidence="5" id="KW-0560">Oxidoreductase</keyword>
<proteinExistence type="inferred from homology"/>
<feature type="domain" description="Acyl-CoA oxidase/dehydrogenase middle" evidence="7">
    <location>
        <begin position="157"/>
        <end position="248"/>
    </location>
</feature>
<dbReference type="Gene3D" id="1.20.140.10">
    <property type="entry name" value="Butyryl-CoA Dehydrogenase, subunit A, domain 3"/>
    <property type="match status" value="1"/>
</dbReference>
<dbReference type="InterPro" id="IPR006089">
    <property type="entry name" value="Acyl-CoA_DH_CS"/>
</dbReference>
<comment type="caution">
    <text evidence="9">The sequence shown here is derived from an EMBL/GenBank/DDBJ whole genome shotgun (WGS) entry which is preliminary data.</text>
</comment>
<dbReference type="Proteomes" id="UP001183202">
    <property type="component" value="Unassembled WGS sequence"/>
</dbReference>
<evidence type="ECO:0000259" key="8">
    <source>
        <dbReference type="Pfam" id="PF02771"/>
    </source>
</evidence>
<dbReference type="Pfam" id="PF02771">
    <property type="entry name" value="Acyl-CoA_dh_N"/>
    <property type="match status" value="1"/>
</dbReference>
<dbReference type="Pfam" id="PF02770">
    <property type="entry name" value="Acyl-CoA_dh_M"/>
    <property type="match status" value="1"/>
</dbReference>
<reference evidence="10" key="1">
    <citation type="submission" date="2023-07" db="EMBL/GenBank/DDBJ databases">
        <title>30 novel species of actinomycetes from the DSMZ collection.</title>
        <authorList>
            <person name="Nouioui I."/>
        </authorList>
    </citation>
    <scope>NUCLEOTIDE SEQUENCE [LARGE SCALE GENOMIC DNA]</scope>
    <source>
        <strain evidence="10">DSM 45834</strain>
    </source>
</reference>
<dbReference type="InterPro" id="IPR037069">
    <property type="entry name" value="AcylCoA_DH/ox_N_sf"/>
</dbReference>
<dbReference type="PANTHER" id="PTHR43188:SF1">
    <property type="entry name" value="ACYL-COA DEHYDROGENASE"/>
    <property type="match status" value="1"/>
</dbReference>
<evidence type="ECO:0000259" key="7">
    <source>
        <dbReference type="Pfam" id="PF02770"/>
    </source>
</evidence>
<evidence type="ECO:0000313" key="9">
    <source>
        <dbReference type="EMBL" id="MDT0352861.1"/>
    </source>
</evidence>
<evidence type="ECO:0000313" key="10">
    <source>
        <dbReference type="Proteomes" id="UP001183202"/>
    </source>
</evidence>
<dbReference type="InterPro" id="IPR036250">
    <property type="entry name" value="AcylCo_DH-like_C"/>
</dbReference>
<keyword evidence="3 5" id="KW-0285">Flavoprotein</keyword>
<keyword evidence="10" id="KW-1185">Reference proteome</keyword>
<keyword evidence="4 5" id="KW-0274">FAD</keyword>
<dbReference type="InterPro" id="IPR045008">
    <property type="entry name" value="ACX4-like"/>
</dbReference>
<dbReference type="InterPro" id="IPR009100">
    <property type="entry name" value="AcylCoA_DH/oxidase_NM_dom_sf"/>
</dbReference>
<evidence type="ECO:0000256" key="2">
    <source>
        <dbReference type="ARBA" id="ARBA00009347"/>
    </source>
</evidence>
<sequence length="415" mass="45194">MSTDTMSTDMLADQTYDEDIIATTAIGRSLGTDYFGLRDELTEAERDYLKRTRTFVDTEVLPVINGYWERAEFPWELIKKMSVLGIIGDGIEGYGCPPMSPVAAGLIHMELNRGDGSIGTILAVQAGLAMRSIWMLGSEEQKQRWLPGMAALDLLGAFALTEPEHGSDAVALETTATRDGDGYVLDGEKRWIGNGSMADVIVVWARDTTDGKVKGFLVEKDAPGYDARVIMGKASVRAVLQADITLTGVRVPVGNVLPGAQSFKDAARVLASTRIAVAWGALGHAVAAYEAALSYTKQRNQFGKPLVRFQLVQDQLVKMLAEVTAMQLYCLRVSRLDEQGKLTDTIAALAKMNNTLKARQVIAEARDLLGGNGILLDYHVMRHMVDIEAIYTYEGTEHIQTLLVGRDITGVGAFS</sequence>
<evidence type="ECO:0000256" key="5">
    <source>
        <dbReference type="RuleBase" id="RU362125"/>
    </source>
</evidence>
<organism evidence="9 10">
    <name type="scientific">Pseudonocardia charpentierae</name>
    <dbReference type="NCBI Taxonomy" id="3075545"/>
    <lineage>
        <taxon>Bacteria</taxon>
        <taxon>Bacillati</taxon>
        <taxon>Actinomycetota</taxon>
        <taxon>Actinomycetes</taxon>
        <taxon>Pseudonocardiales</taxon>
        <taxon>Pseudonocardiaceae</taxon>
        <taxon>Pseudonocardia</taxon>
    </lineage>
</organism>
<dbReference type="InterPro" id="IPR046373">
    <property type="entry name" value="Acyl-CoA_Oxase/DH_mid-dom_sf"/>
</dbReference>
<dbReference type="Gene3D" id="2.40.110.10">
    <property type="entry name" value="Butyryl-CoA Dehydrogenase, subunit A, domain 2"/>
    <property type="match status" value="1"/>
</dbReference>
<evidence type="ECO:0000256" key="3">
    <source>
        <dbReference type="ARBA" id="ARBA00022630"/>
    </source>
</evidence>
<dbReference type="InterPro" id="IPR013786">
    <property type="entry name" value="AcylCoA_DH/ox_N"/>
</dbReference>
<feature type="domain" description="Acyl-CoA dehydrogenase/oxidase N-terminal" evidence="8">
    <location>
        <begin position="42"/>
        <end position="151"/>
    </location>
</feature>
<name>A0ABU2NGJ4_9PSEU</name>
<dbReference type="SUPFAM" id="SSF56645">
    <property type="entry name" value="Acyl-CoA dehydrogenase NM domain-like"/>
    <property type="match status" value="1"/>
</dbReference>
<comment type="similarity">
    <text evidence="2 5">Belongs to the acyl-CoA dehydrogenase family.</text>
</comment>
<dbReference type="InterPro" id="IPR006091">
    <property type="entry name" value="Acyl-CoA_Oxase/DH_mid-dom"/>
</dbReference>
<evidence type="ECO:0000259" key="6">
    <source>
        <dbReference type="Pfam" id="PF00441"/>
    </source>
</evidence>
<evidence type="ECO:0000256" key="4">
    <source>
        <dbReference type="ARBA" id="ARBA00022827"/>
    </source>
</evidence>
<dbReference type="EMBL" id="JAVREJ010000022">
    <property type="protein sequence ID" value="MDT0352861.1"/>
    <property type="molecule type" value="Genomic_DNA"/>
</dbReference>
<comment type="cofactor">
    <cofactor evidence="1 5">
        <name>FAD</name>
        <dbReference type="ChEBI" id="CHEBI:57692"/>
    </cofactor>
</comment>
<dbReference type="RefSeq" id="WP_311559365.1">
    <property type="nucleotide sequence ID" value="NZ_JAVREJ010000022.1"/>
</dbReference>
<gene>
    <name evidence="9" type="ORF">RM445_25400</name>
</gene>
<dbReference type="PANTHER" id="PTHR43188">
    <property type="entry name" value="ACYL-COENZYME A OXIDASE"/>
    <property type="match status" value="1"/>
</dbReference>